<keyword evidence="6" id="KW-1185">Reference proteome</keyword>
<dbReference type="Gene3D" id="2.180.10.10">
    <property type="entry name" value="RHS repeat-associated core"/>
    <property type="match status" value="4"/>
</dbReference>
<dbReference type="InterPro" id="IPR056823">
    <property type="entry name" value="TEN-like_YD-shell"/>
</dbReference>
<proteinExistence type="predicted"/>
<organism evidence="5 6">
    <name type="scientific">Luteimonas salinilitoris</name>
    <dbReference type="NCBI Taxonomy" id="3237697"/>
    <lineage>
        <taxon>Bacteria</taxon>
        <taxon>Pseudomonadati</taxon>
        <taxon>Pseudomonadota</taxon>
        <taxon>Gammaproteobacteria</taxon>
        <taxon>Lysobacterales</taxon>
        <taxon>Lysobacteraceae</taxon>
        <taxon>Luteimonas</taxon>
    </lineage>
</organism>
<feature type="region of interest" description="Disordered" evidence="2">
    <location>
        <begin position="1"/>
        <end position="25"/>
    </location>
</feature>
<evidence type="ECO:0000313" key="6">
    <source>
        <dbReference type="Proteomes" id="UP001566331"/>
    </source>
</evidence>
<dbReference type="EMBL" id="JBFWIC010000001">
    <property type="protein sequence ID" value="MEZ0473120.1"/>
    <property type="molecule type" value="Genomic_DNA"/>
</dbReference>
<dbReference type="RefSeq" id="WP_370563244.1">
    <property type="nucleotide sequence ID" value="NZ_JBFWIB010000003.1"/>
</dbReference>
<evidence type="ECO:0000256" key="1">
    <source>
        <dbReference type="ARBA" id="ARBA00022737"/>
    </source>
</evidence>
<dbReference type="Proteomes" id="UP001566331">
    <property type="component" value="Unassembled WGS sequence"/>
</dbReference>
<dbReference type="Pfam" id="PF20148">
    <property type="entry name" value="DUF6531"/>
    <property type="match status" value="1"/>
</dbReference>
<dbReference type="Pfam" id="PF25023">
    <property type="entry name" value="TEN_YD-shell"/>
    <property type="match status" value="2"/>
</dbReference>
<protein>
    <submittedName>
        <fullName evidence="5">RHS repeat-associated core domain-containing protein</fullName>
    </submittedName>
</protein>
<evidence type="ECO:0000259" key="4">
    <source>
        <dbReference type="Pfam" id="PF25023"/>
    </source>
</evidence>
<feature type="domain" description="DUF6531" evidence="3">
    <location>
        <begin position="23"/>
        <end position="112"/>
    </location>
</feature>
<accession>A0ABV4HNY0</accession>
<dbReference type="InterPro" id="IPR031325">
    <property type="entry name" value="RHS_repeat"/>
</dbReference>
<dbReference type="PANTHER" id="PTHR32305">
    <property type="match status" value="1"/>
</dbReference>
<dbReference type="InterPro" id="IPR045351">
    <property type="entry name" value="DUF6531"/>
</dbReference>
<evidence type="ECO:0000259" key="3">
    <source>
        <dbReference type="Pfam" id="PF20148"/>
    </source>
</evidence>
<dbReference type="InterPro" id="IPR006530">
    <property type="entry name" value="YD"/>
</dbReference>
<feature type="domain" description="Teneurin-like YD-shell" evidence="4">
    <location>
        <begin position="586"/>
        <end position="1166"/>
    </location>
</feature>
<dbReference type="InterPro" id="IPR050708">
    <property type="entry name" value="T6SS_VgrG/RHS"/>
</dbReference>
<dbReference type="Pfam" id="PF05593">
    <property type="entry name" value="RHS_repeat"/>
    <property type="match status" value="2"/>
</dbReference>
<evidence type="ECO:0000313" key="5">
    <source>
        <dbReference type="EMBL" id="MEZ0473120.1"/>
    </source>
</evidence>
<dbReference type="NCBIfam" id="TIGR03696">
    <property type="entry name" value="Rhs_assc_core"/>
    <property type="match status" value="1"/>
</dbReference>
<comment type="caution">
    <text evidence="5">The sequence shown here is derived from an EMBL/GenBank/DDBJ whole genome shotgun (WGS) entry which is preliminary data.</text>
</comment>
<keyword evidence="1" id="KW-0677">Repeat</keyword>
<sequence length="1322" mass="145509">MQRTPSTPVDNLDADSEKDTCSGNPIIPATGNKVEPETDFETGHEFGLHLTRTYNHHWKGTEGLFGLNWVSNLDYRLAFGGLRVFCTADPVTCATDVPAIFAWRPDGRTIKFTRTDYYTYREADRPQSIARIELNEDGSYTLYNEDNGVEDYLWNGHVDSVRNENGLEWKYKYSGGRPVEIVHSSGEPVKLTWNANGQLVKVRDPGGSEYTYTYNSVSTEVGVRHRLTSTTLPGTPATKITYHYEMSGDASALTGKSINGNRYSRFSYNSAGYATSSEHNGKNKYTFSYTRGANGRLTVVETNPLGKKTTRVYQDGKPIQVTGHPSTYCPTTTHVLTEYDANGYPAMVQDAMGVLTAFSYNQKGQLTSKVENYGEPLNRRTTYVWDSTNNRVRNVTIGSGIGGDRLRVSYTYNADGRVSSITKTNLASYAGRNHSYVTTYTYATNANGTLRTAAVDGPGPETGDRVVYSHDGLGNLSSVKNSNGHETSYVFNRMGNLVQVTGPNGDKVYRYYDARNRVSDLRTYFNGGTQDTQYHYDGDGRLSRVTTPDGVSTSYTYNAPDRDLLTGISVGSTGILVDGGTAEERTIGYDSMGNPTVISDFVVGPSGRMEKRRRQIAYDELGRVRHVSGANQNSPVVANTYDGNGRLKTVTRGGHRTTYSYDELGRVIGITDPLGKMTRYRLDPLGQLEAVVDPLGNTTYYSYDGLGNLWRRNSPDSGITNWTYDRYGRQTNMTRADGTATFYGYDGLDRLTTVLAGDKAQSFTYDSCGNGKGRLCQVLDWYGQLDYTYSPEGQLLKQDQRIGTSSIDFGQAYSYDNMGRLVGISYPGGVSVGYGYTYGRLKAMTARINGTTRSVATNLQYEPLGAAANWTYGNGLTRNQTYDLDGRLTSLKTFNGSYTAQHLAYTYDSADQITRIANGVLSSQSQNFTYDALGRLRESTAGATGGNQSYTWDANGNRLEQVRGGVATSHTVSSGSNQVLRLSGQRNRSLTYDANGNMIRQGSAIQVYEYDPFNRLSSVTTSDGVETKYVINALGQRVYKTQGSPNAAFYVHGPDGQLAVERSGFSGSTVWTHYLRLNGVPVALVRDGQLHFIHTDHLGRPERVTNGSKALVWRASNYAFDRAVQQDDIGGLNLGFPGQYYDEESGLWYNGFRTYDPFLGRYLESDPIGLAGGLNTYAYVGGNPISLIDPFGKAGRRVDFGSGYTGRVDTFNYGGNSSYEIHVYGPKGNEVGVYGPDGWINKHGHNGAPQGLPDGVEDQCKVTADDYSRRTGITARRAVQNASRLKSIFKGWPLIGPLMEMTTPSPNRICDQNPDYPGCEAM</sequence>
<dbReference type="InterPro" id="IPR022385">
    <property type="entry name" value="Rhs_assc_core"/>
</dbReference>
<dbReference type="PRINTS" id="PR00394">
    <property type="entry name" value="RHSPROTEIN"/>
</dbReference>
<dbReference type="PANTHER" id="PTHR32305:SF15">
    <property type="entry name" value="PROTEIN RHSA-RELATED"/>
    <property type="match status" value="1"/>
</dbReference>
<gene>
    <name evidence="5" type="ORF">AB6713_00590</name>
</gene>
<evidence type="ECO:0000256" key="2">
    <source>
        <dbReference type="SAM" id="MobiDB-lite"/>
    </source>
</evidence>
<reference evidence="5 6" key="1">
    <citation type="submission" date="2024-07" db="EMBL/GenBank/DDBJ databases">
        <title>Luteimonas salilacus sp. nov., isolated from the shore soil of Salt Lake in Tibet of China.</title>
        <authorList>
            <person name="Zhang X."/>
            <person name="Li A."/>
        </authorList>
    </citation>
    <scope>NUCLEOTIDE SEQUENCE [LARGE SCALE GENOMIC DNA]</scope>
    <source>
        <strain evidence="5 6">B3-2-R+30</strain>
    </source>
</reference>
<feature type="domain" description="Teneurin-like YD-shell" evidence="4">
    <location>
        <begin position="135"/>
        <end position="301"/>
    </location>
</feature>
<dbReference type="NCBIfam" id="TIGR01643">
    <property type="entry name" value="YD_repeat_2x"/>
    <property type="match status" value="4"/>
</dbReference>
<name>A0ABV4HNY0_9GAMM</name>